<dbReference type="InterPro" id="IPR022074">
    <property type="entry name" value="DUF3626"/>
</dbReference>
<proteinExistence type="predicted"/>
<evidence type="ECO:0000313" key="2">
    <source>
        <dbReference type="Proteomes" id="UP000292346"/>
    </source>
</evidence>
<dbReference type="AlphaFoldDB" id="A0A4R0HF91"/>
<gene>
    <name evidence="1" type="ORF">E0H45_15730</name>
</gene>
<dbReference type="Pfam" id="PF12294">
    <property type="entry name" value="DUF3626"/>
    <property type="match status" value="2"/>
</dbReference>
<reference evidence="1 2" key="1">
    <citation type="submission" date="2019-02" db="EMBL/GenBank/DDBJ databases">
        <title>Kribbella capetownensis sp. nov. and Kribbella speibonae sp. nov., isolated from soil.</title>
        <authorList>
            <person name="Curtis S.M."/>
            <person name="Norton I."/>
            <person name="Everest G.J."/>
            <person name="Meyers P.R."/>
        </authorList>
    </citation>
    <scope>NUCLEOTIDE SEQUENCE [LARGE SCALE GENOMIC DNA]</scope>
    <source>
        <strain evidence="1 2">KCTC 29219</strain>
    </source>
</reference>
<keyword evidence="2" id="KW-1185">Reference proteome</keyword>
<organism evidence="1 2">
    <name type="scientific">Kribbella soli</name>
    <dbReference type="NCBI Taxonomy" id="1124743"/>
    <lineage>
        <taxon>Bacteria</taxon>
        <taxon>Bacillati</taxon>
        <taxon>Actinomycetota</taxon>
        <taxon>Actinomycetes</taxon>
        <taxon>Propionibacteriales</taxon>
        <taxon>Kribbellaceae</taxon>
        <taxon>Kribbella</taxon>
    </lineage>
</organism>
<dbReference type="EMBL" id="SJJZ01000002">
    <property type="protein sequence ID" value="TCC08738.1"/>
    <property type="molecule type" value="Genomic_DNA"/>
</dbReference>
<name>A0A4R0HF91_9ACTN</name>
<dbReference type="Proteomes" id="UP000292346">
    <property type="component" value="Unassembled WGS sequence"/>
</dbReference>
<evidence type="ECO:0000313" key="1">
    <source>
        <dbReference type="EMBL" id="TCC08738.1"/>
    </source>
</evidence>
<comment type="caution">
    <text evidence="1">The sequence shown here is derived from an EMBL/GenBank/DDBJ whole genome shotgun (WGS) entry which is preliminary data.</text>
</comment>
<accession>A0A4R0HF91</accession>
<protein>
    <submittedName>
        <fullName evidence="1">DUF3626 domain-containing protein</fullName>
    </submittedName>
</protein>
<sequence length="245" mass="27261">MTVQFHPNWPHGARTVIESMAADGVYRSQFATGISNGGLTAFRGGDRWEWESRLFSGRYDDQPELDRPIYGVWNRQRDVYGGAIRFGSSYLRLKPEAIERATFCFPDSARDPADVGDRRVLPHLCQLADEARLDDLDDYVEAHVHGALSLATDVEAVVLDPSFVSTPVEDAARELGCPIEYHPGFRATPATFDPAYRGPEIVDLARSLGPELTPDLLGRAAGAHPAQSIKYVWHYLARYGRQLTS</sequence>
<dbReference type="OrthoDB" id="3770261at2"/>